<reference evidence="1 2" key="1">
    <citation type="submission" date="2021-06" db="EMBL/GenBank/DDBJ databases">
        <title>Caerostris extrusa draft genome.</title>
        <authorList>
            <person name="Kono N."/>
            <person name="Arakawa K."/>
        </authorList>
    </citation>
    <scope>NUCLEOTIDE SEQUENCE [LARGE SCALE GENOMIC DNA]</scope>
</reference>
<comment type="caution">
    <text evidence="1">The sequence shown here is derived from an EMBL/GenBank/DDBJ whole genome shotgun (WGS) entry which is preliminary data.</text>
</comment>
<accession>A0AAV4NAQ6</accession>
<organism evidence="1 2">
    <name type="scientific">Caerostris extrusa</name>
    <name type="common">Bark spider</name>
    <name type="synonym">Caerostris bankana</name>
    <dbReference type="NCBI Taxonomy" id="172846"/>
    <lineage>
        <taxon>Eukaryota</taxon>
        <taxon>Metazoa</taxon>
        <taxon>Ecdysozoa</taxon>
        <taxon>Arthropoda</taxon>
        <taxon>Chelicerata</taxon>
        <taxon>Arachnida</taxon>
        <taxon>Araneae</taxon>
        <taxon>Araneomorphae</taxon>
        <taxon>Entelegynae</taxon>
        <taxon>Araneoidea</taxon>
        <taxon>Araneidae</taxon>
        <taxon>Caerostris</taxon>
    </lineage>
</organism>
<protein>
    <submittedName>
        <fullName evidence="1">Uncharacterized protein</fullName>
    </submittedName>
</protein>
<sequence>MVRGSLFLQPTIWIPCGNPCLLNPKGHCVTGNPRMLNIDVKSKFLAPKQTYLNGTVHKMATLALKEQYPHQEWCQIPTPICPPTLQVGL</sequence>
<proteinExistence type="predicted"/>
<keyword evidence="2" id="KW-1185">Reference proteome</keyword>
<dbReference type="Proteomes" id="UP001054945">
    <property type="component" value="Unassembled WGS sequence"/>
</dbReference>
<evidence type="ECO:0000313" key="2">
    <source>
        <dbReference type="Proteomes" id="UP001054945"/>
    </source>
</evidence>
<evidence type="ECO:0000313" key="1">
    <source>
        <dbReference type="EMBL" id="GIX80930.1"/>
    </source>
</evidence>
<dbReference type="AlphaFoldDB" id="A0AAV4NAQ6"/>
<gene>
    <name evidence="1" type="ORF">CEXT_334981</name>
</gene>
<dbReference type="EMBL" id="BPLR01003075">
    <property type="protein sequence ID" value="GIX80930.1"/>
    <property type="molecule type" value="Genomic_DNA"/>
</dbReference>
<name>A0AAV4NAQ6_CAEEX</name>